<accession>A0A8C6QXH1</accession>
<dbReference type="GO" id="GO:0032217">
    <property type="term" value="F:riboflavin transmembrane transporter activity"/>
    <property type="evidence" value="ECO:0007669"/>
    <property type="project" value="TreeGrafter"/>
</dbReference>
<feature type="transmembrane region" description="Helical" evidence="4">
    <location>
        <begin position="12"/>
        <end position="30"/>
    </location>
</feature>
<evidence type="ECO:0000256" key="3">
    <source>
        <dbReference type="ARBA" id="ARBA00023157"/>
    </source>
</evidence>
<comment type="similarity">
    <text evidence="1">Belongs to the folate receptor family.</text>
</comment>
<protein>
    <submittedName>
        <fullName evidence="6">Retbindin</fullName>
    </submittedName>
</protein>
<proteinExistence type="inferred from homology"/>
<name>A0A8C6QXH1_NANGA</name>
<keyword evidence="4" id="KW-0812">Transmembrane</keyword>
<keyword evidence="4" id="KW-1133">Transmembrane helix</keyword>
<dbReference type="Pfam" id="PF03024">
    <property type="entry name" value="Folate_rec"/>
    <property type="match status" value="1"/>
</dbReference>
<reference evidence="6" key="2">
    <citation type="submission" date="2025-09" db="UniProtKB">
        <authorList>
            <consortium name="Ensembl"/>
        </authorList>
    </citation>
    <scope>IDENTIFICATION</scope>
</reference>
<dbReference type="Proteomes" id="UP000694381">
    <property type="component" value="Unassembled WGS sequence"/>
</dbReference>
<dbReference type="PANTHER" id="PTHR10517">
    <property type="entry name" value="FOLATE RECEPTOR"/>
    <property type="match status" value="1"/>
</dbReference>
<keyword evidence="7" id="KW-1185">Reference proteome</keyword>
<keyword evidence="4" id="KW-0472">Membrane</keyword>
<gene>
    <name evidence="6" type="primary">Rtbdn</name>
</gene>
<reference evidence="6" key="1">
    <citation type="submission" date="2025-08" db="UniProtKB">
        <authorList>
            <consortium name="Ensembl"/>
        </authorList>
    </citation>
    <scope>IDENTIFICATION</scope>
</reference>
<dbReference type="GeneTree" id="ENSGT00950000183144"/>
<evidence type="ECO:0000256" key="2">
    <source>
        <dbReference type="ARBA" id="ARBA00022729"/>
    </source>
</evidence>
<dbReference type="InterPro" id="IPR004269">
    <property type="entry name" value="Folate_rcpt"/>
</dbReference>
<organism evidence="6 7">
    <name type="scientific">Nannospalax galili</name>
    <name type="common">Northern Israeli blind subterranean mole rat</name>
    <name type="synonym">Spalax galili</name>
    <dbReference type="NCBI Taxonomy" id="1026970"/>
    <lineage>
        <taxon>Eukaryota</taxon>
        <taxon>Metazoa</taxon>
        <taxon>Chordata</taxon>
        <taxon>Craniata</taxon>
        <taxon>Vertebrata</taxon>
        <taxon>Euteleostomi</taxon>
        <taxon>Mammalia</taxon>
        <taxon>Eutheria</taxon>
        <taxon>Euarchontoglires</taxon>
        <taxon>Glires</taxon>
        <taxon>Rodentia</taxon>
        <taxon>Myomorpha</taxon>
        <taxon>Muroidea</taxon>
        <taxon>Spalacidae</taxon>
        <taxon>Spalacinae</taxon>
        <taxon>Nannospalax</taxon>
    </lineage>
</organism>
<keyword evidence="3" id="KW-1015">Disulfide bond</keyword>
<dbReference type="GO" id="GO:0038023">
    <property type="term" value="F:signaling receptor activity"/>
    <property type="evidence" value="ECO:0007669"/>
    <property type="project" value="TreeGrafter"/>
</dbReference>
<dbReference type="GO" id="GO:0009897">
    <property type="term" value="C:external side of plasma membrane"/>
    <property type="evidence" value="ECO:0007669"/>
    <property type="project" value="Ensembl"/>
</dbReference>
<evidence type="ECO:0000313" key="7">
    <source>
        <dbReference type="Proteomes" id="UP000694381"/>
    </source>
</evidence>
<evidence type="ECO:0000313" key="6">
    <source>
        <dbReference type="Ensembl" id="ENSNGAP00000008367.1"/>
    </source>
</evidence>
<sequence length="242" mass="26042">MAYKGHFESSGLAWALQLTLAWILLVVCGGNHTFQDRFWGHHGFETSVSTDQLHLAETSFKIYLIQDSASQASLVPAPCCPSEMGTPETSGPGIFLESCGMPSPGCETFLGHLQHALRNRFHLLLLGVHQAQLLCEEFCQAWFATCEADLTCGLTCLPRSGKRGCEPSCRTYGQTFADGADQCHSVLGRALRVAAPGSRHRVNISISIHFGHARRPSSWILDAAGRGSGSGSGSGKKKVSLP</sequence>
<feature type="domain" description="Folate receptor-like" evidence="5">
    <location>
        <begin position="76"/>
        <end position="196"/>
    </location>
</feature>
<dbReference type="Ensembl" id="ENSNGAT00000013864.1">
    <property type="protein sequence ID" value="ENSNGAP00000008367.1"/>
    <property type="gene ID" value="ENSNGAG00000011358.1"/>
</dbReference>
<dbReference type="InterPro" id="IPR018143">
    <property type="entry name" value="Folate_rcpt-like"/>
</dbReference>
<dbReference type="GO" id="GO:1902444">
    <property type="term" value="F:riboflavin binding"/>
    <property type="evidence" value="ECO:0007669"/>
    <property type="project" value="Ensembl"/>
</dbReference>
<evidence type="ECO:0000256" key="1">
    <source>
        <dbReference type="ARBA" id="ARBA00007932"/>
    </source>
</evidence>
<dbReference type="OMA" id="ESDITCG"/>
<evidence type="ECO:0000259" key="5">
    <source>
        <dbReference type="Pfam" id="PF03024"/>
    </source>
</evidence>
<dbReference type="GO" id="GO:0033165">
    <property type="term" value="C:interphotoreceptor matrix"/>
    <property type="evidence" value="ECO:0007669"/>
    <property type="project" value="Ensembl"/>
</dbReference>
<dbReference type="PANTHER" id="PTHR10517:SF19">
    <property type="entry name" value="RETBINDIN"/>
    <property type="match status" value="1"/>
</dbReference>
<keyword evidence="2" id="KW-0732">Signal</keyword>
<evidence type="ECO:0000256" key="4">
    <source>
        <dbReference type="SAM" id="Phobius"/>
    </source>
</evidence>
<dbReference type="AlphaFoldDB" id="A0A8C6QXH1"/>